<dbReference type="Proteomes" id="UP000027730">
    <property type="component" value="Unassembled WGS sequence"/>
</dbReference>
<evidence type="ECO:0000313" key="2">
    <source>
        <dbReference type="EMBL" id="KEQ71228.1"/>
    </source>
</evidence>
<dbReference type="HOGENOM" id="CLU_1266641_0_0_1"/>
<protein>
    <submittedName>
        <fullName evidence="2">Uncharacterized protein</fullName>
    </submittedName>
</protein>
<dbReference type="EMBL" id="KL584714">
    <property type="protein sequence ID" value="KEQ71228.1"/>
    <property type="molecule type" value="Genomic_DNA"/>
</dbReference>
<name>A0A074WDZ9_9PEZI</name>
<reference evidence="2 3" key="1">
    <citation type="journal article" date="2014" name="BMC Genomics">
        <title>Genome sequencing of four Aureobasidium pullulans varieties: biotechnological potential, stress tolerance, and description of new species.</title>
        <authorList>
            <person name="Gostin Ar C."/>
            <person name="Ohm R.A."/>
            <person name="Kogej T."/>
            <person name="Sonjak S."/>
            <person name="Turk M."/>
            <person name="Zajc J."/>
            <person name="Zalar P."/>
            <person name="Grube M."/>
            <person name="Sun H."/>
            <person name="Han J."/>
            <person name="Sharma A."/>
            <person name="Chiniquy J."/>
            <person name="Ngan C.Y."/>
            <person name="Lipzen A."/>
            <person name="Barry K."/>
            <person name="Grigoriev I.V."/>
            <person name="Gunde-Cimerman N."/>
        </authorList>
    </citation>
    <scope>NUCLEOTIDE SEQUENCE [LARGE SCALE GENOMIC DNA]</scope>
    <source>
        <strain evidence="2 3">CBS 147.97</strain>
    </source>
</reference>
<accession>A0A074WDZ9</accession>
<gene>
    <name evidence="2" type="ORF">M436DRAFT_65386</name>
</gene>
<dbReference type="GeneID" id="25413854"/>
<proteinExistence type="predicted"/>
<dbReference type="AlphaFoldDB" id="A0A074WDZ9"/>
<keyword evidence="3" id="KW-1185">Reference proteome</keyword>
<dbReference type="RefSeq" id="XP_013425563.1">
    <property type="nucleotide sequence ID" value="XM_013570109.1"/>
</dbReference>
<organism evidence="2 3">
    <name type="scientific">Aureobasidium namibiae CBS 147.97</name>
    <dbReference type="NCBI Taxonomy" id="1043004"/>
    <lineage>
        <taxon>Eukaryota</taxon>
        <taxon>Fungi</taxon>
        <taxon>Dikarya</taxon>
        <taxon>Ascomycota</taxon>
        <taxon>Pezizomycotina</taxon>
        <taxon>Dothideomycetes</taxon>
        <taxon>Dothideomycetidae</taxon>
        <taxon>Dothideales</taxon>
        <taxon>Saccotheciaceae</taxon>
        <taxon>Aureobasidium</taxon>
    </lineage>
</organism>
<feature type="region of interest" description="Disordered" evidence="1">
    <location>
        <begin position="198"/>
        <end position="218"/>
    </location>
</feature>
<sequence length="218" mass="25843">MSLAMCKAFSALSFWKATTVRAFSSSLVQYTNADHTNNIIEVRSLTDKEEEAKEPARKYQDLALRDQQAMSHQRWYQRKRDKDPTFMERRRECSRVYVRKVSLQAHYRFRRKVMKWTKHSWVRQLPWKTHTPIFTQDKVRQICATCGSYRIDGAKLWWQRHVPSDPPLYDCQTCFAKTGIMPDGYEDVKTFGELKARKEELDNSTKDLSDSEHDKHKG</sequence>
<evidence type="ECO:0000256" key="1">
    <source>
        <dbReference type="SAM" id="MobiDB-lite"/>
    </source>
</evidence>
<evidence type="ECO:0000313" key="3">
    <source>
        <dbReference type="Proteomes" id="UP000027730"/>
    </source>
</evidence>